<keyword evidence="1" id="KW-0812">Transmembrane</keyword>
<dbReference type="RefSeq" id="WP_224847977.1">
    <property type="nucleotide sequence ID" value="NZ_NTHN02000045.1"/>
</dbReference>
<feature type="transmembrane region" description="Helical" evidence="1">
    <location>
        <begin position="412"/>
        <end position="442"/>
    </location>
</feature>
<feature type="transmembrane region" description="Helical" evidence="1">
    <location>
        <begin position="143"/>
        <end position="161"/>
    </location>
</feature>
<keyword evidence="1" id="KW-1133">Transmembrane helix</keyword>
<feature type="transmembrane region" description="Helical" evidence="1">
    <location>
        <begin position="61"/>
        <end position="83"/>
    </location>
</feature>
<evidence type="ECO:0000313" key="4">
    <source>
        <dbReference type="Proteomes" id="UP000217448"/>
    </source>
</evidence>
<name>A0ABT2KQG7_9RHOB</name>
<reference evidence="4" key="1">
    <citation type="submission" date="2023-07" db="EMBL/GenBank/DDBJ databases">
        <title>Yangia mangrovi SAOS 153D genome.</title>
        <authorList>
            <person name="Verma A."/>
            <person name="Pal Y."/>
            <person name="Sundharam S."/>
            <person name="Bisht B."/>
            <person name="Srinivasan K."/>
        </authorList>
    </citation>
    <scope>NUCLEOTIDE SEQUENCE [LARGE SCALE GENOMIC DNA]</scope>
    <source>
        <strain evidence="4">SAOS 153D</strain>
    </source>
</reference>
<keyword evidence="4" id="KW-1185">Reference proteome</keyword>
<organism evidence="3 4">
    <name type="scientific">Alloyangia mangrovi</name>
    <dbReference type="NCBI Taxonomy" id="1779329"/>
    <lineage>
        <taxon>Bacteria</taxon>
        <taxon>Pseudomonadati</taxon>
        <taxon>Pseudomonadota</taxon>
        <taxon>Alphaproteobacteria</taxon>
        <taxon>Rhodobacterales</taxon>
        <taxon>Roseobacteraceae</taxon>
        <taxon>Alloyangia</taxon>
    </lineage>
</organism>
<keyword evidence="1" id="KW-0472">Membrane</keyword>
<comment type="caution">
    <text evidence="3">The sequence shown here is derived from an EMBL/GenBank/DDBJ whole genome shotgun (WGS) entry which is preliminary data.</text>
</comment>
<feature type="domain" description="DUF112" evidence="2">
    <location>
        <begin position="18"/>
        <end position="437"/>
    </location>
</feature>
<feature type="transmembrane region" description="Helical" evidence="1">
    <location>
        <begin position="329"/>
        <end position="347"/>
    </location>
</feature>
<evidence type="ECO:0000259" key="2">
    <source>
        <dbReference type="Pfam" id="PF01970"/>
    </source>
</evidence>
<proteinExistence type="predicted"/>
<feature type="transmembrane region" description="Helical" evidence="1">
    <location>
        <begin position="197"/>
        <end position="218"/>
    </location>
</feature>
<sequence>MLAPLFDSFAAVLQPMVLAWVLLGVALGVVFGAIPGLGGGMLMALMLPATFAMPDVLAQGFLIGIYVGGVSGGLISGILLGVPGAPSAIMTTIDGSAMARKGLAARALSIGIMASLVGGLLSWLVLVALAIPLASVATKLQNFDYFTFVMLGIVLIAFLAASNPIKALMAGFFGIFISTVGFDDISASERFTFGSSFLSSGFDILPVLLGAFAMRSVMTDLANPSKMQSQASVTIREVLSEMGRAFKYPGNLLRSSLVGSFIGLLPGIGSNIGAVMSYTAAQATAKRPEEFGSGSEEAIVASEAGNNATVGGALIPMIALGIPGSAQDVILMAALILHAITPGPLLVNEHPDIFYGVITSYAVANIFMFLVMVLSLNIMAKVIKTPPSILAPVVLLFCVVGVISAHNRIDDAWVMFGFGLLGFFMASMRIPLAPFVIGFVLGPLAEGRLRSALMSSGGDILPLVTRPVSALLILCCVLVMLWPFVSHRLRKRRLEQRAG</sequence>
<dbReference type="Pfam" id="PF01970">
    <property type="entry name" value="TctA"/>
    <property type="match status" value="1"/>
</dbReference>
<evidence type="ECO:0000313" key="3">
    <source>
        <dbReference type="EMBL" id="MCT4372408.1"/>
    </source>
</evidence>
<gene>
    <name evidence="3" type="ORF">CLG85_019670</name>
</gene>
<dbReference type="EMBL" id="NTHN02000045">
    <property type="protein sequence ID" value="MCT4372408.1"/>
    <property type="molecule type" value="Genomic_DNA"/>
</dbReference>
<feature type="transmembrane region" description="Helical" evidence="1">
    <location>
        <begin position="103"/>
        <end position="131"/>
    </location>
</feature>
<feature type="transmembrane region" description="Helical" evidence="1">
    <location>
        <begin position="20"/>
        <end position="49"/>
    </location>
</feature>
<feature type="transmembrane region" description="Helical" evidence="1">
    <location>
        <begin position="463"/>
        <end position="485"/>
    </location>
</feature>
<accession>A0ABT2KQG7</accession>
<feature type="transmembrane region" description="Helical" evidence="1">
    <location>
        <begin position="353"/>
        <end position="376"/>
    </location>
</feature>
<feature type="transmembrane region" description="Helical" evidence="1">
    <location>
        <begin position="388"/>
        <end position="406"/>
    </location>
</feature>
<feature type="transmembrane region" description="Helical" evidence="1">
    <location>
        <begin position="257"/>
        <end position="278"/>
    </location>
</feature>
<protein>
    <submittedName>
        <fullName evidence="3">Tripartite tricarboxylate transporter permease</fullName>
    </submittedName>
</protein>
<dbReference type="PANTHER" id="PTHR35342:SF5">
    <property type="entry name" value="TRICARBOXYLIC TRANSPORT PROTEIN"/>
    <property type="match status" value="1"/>
</dbReference>
<evidence type="ECO:0000256" key="1">
    <source>
        <dbReference type="SAM" id="Phobius"/>
    </source>
</evidence>
<dbReference type="Proteomes" id="UP000217448">
    <property type="component" value="Unassembled WGS sequence"/>
</dbReference>
<dbReference type="InterPro" id="IPR002823">
    <property type="entry name" value="DUF112_TM"/>
</dbReference>
<dbReference type="PANTHER" id="PTHR35342">
    <property type="entry name" value="TRICARBOXYLIC TRANSPORT PROTEIN"/>
    <property type="match status" value="1"/>
</dbReference>